<dbReference type="EMBL" id="AXCM01005594">
    <property type="status" value="NOT_ANNOTATED_CDS"/>
    <property type="molecule type" value="Genomic_DNA"/>
</dbReference>
<feature type="compositionally biased region" description="Low complexity" evidence="1">
    <location>
        <begin position="424"/>
        <end position="443"/>
    </location>
</feature>
<dbReference type="EnsemblMetazoa" id="ACUA019007-RA">
    <property type="protein sequence ID" value="ACUA019007-PA"/>
    <property type="gene ID" value="ACUA019007"/>
</dbReference>
<dbReference type="STRING" id="139723.A0A182MID7"/>
<protein>
    <submittedName>
        <fullName evidence="2">Uncharacterized protein</fullName>
    </submittedName>
</protein>
<feature type="compositionally biased region" description="Low complexity" evidence="1">
    <location>
        <begin position="334"/>
        <end position="353"/>
    </location>
</feature>
<name>A0A182MID7_9DIPT</name>
<feature type="compositionally biased region" description="Basic and acidic residues" evidence="1">
    <location>
        <begin position="1"/>
        <end position="12"/>
    </location>
</feature>
<feature type="region of interest" description="Disordered" evidence="1">
    <location>
        <begin position="326"/>
        <end position="382"/>
    </location>
</feature>
<evidence type="ECO:0000313" key="2">
    <source>
        <dbReference type="EnsemblMetazoa" id="ACUA019007-PA"/>
    </source>
</evidence>
<feature type="compositionally biased region" description="Low complexity" evidence="1">
    <location>
        <begin position="491"/>
        <end position="505"/>
    </location>
</feature>
<proteinExistence type="predicted"/>
<reference evidence="2" key="2">
    <citation type="submission" date="2020-05" db="UniProtKB">
        <authorList>
            <consortium name="EnsemblMetazoa"/>
        </authorList>
    </citation>
    <scope>IDENTIFICATION</scope>
    <source>
        <strain evidence="2">A-37</strain>
    </source>
</reference>
<feature type="region of interest" description="Disordered" evidence="1">
    <location>
        <begin position="227"/>
        <end position="314"/>
    </location>
</feature>
<feature type="region of interest" description="Disordered" evidence="1">
    <location>
        <begin position="404"/>
        <end position="446"/>
    </location>
</feature>
<dbReference type="VEuPathDB" id="VectorBase:ACUA019007"/>
<feature type="compositionally biased region" description="Low complexity" evidence="1">
    <location>
        <begin position="35"/>
        <end position="51"/>
    </location>
</feature>
<sequence>MEKAKAYIKNELRGGSLAQPEPPPPPSHHQHHQQHPQQHQQQLPQQHQPVPNSSAHPYHPHQQHVQHGQSAPSHPAHLLPVVSQHSTPVSAAAYHPHHPSVGSRSPSVISMDDPANICYVCGAQGAQDKYYLRVRQNPDNPNEPHFPLLESHTPPAGVPAWTPAKVGVRSCYLCFTTFAQQWDYHEREGKPLSQRLYWLKRTDDKNYIGAEMNSQGEYAAQVLGLSADHLGGGPPPPGGYGGAAPSQSTGGRVVSESTRSSMSQLSGAPPGSYPLPTLQRNESPLRGAPPQRNESPHSKGEGGGTNTTTAPPYHPAKRFLENHLASQQAGAGAGTNATTNAVQSQPAPSSRPSSRNEKSTTPRPGTHDNPSPVPSPAAGANLRYDGRKMSSFAHHKLKMVNYNNAGSEPQHRNHQHLGTAGPLSSSSASSHSNQQQQQQQQQQHHLRLEEEGALDLRNSATGSVGGGGGVSASSVGGMLPLGLADENSLRGSGSNSNGSTGSTGTDILDLSMPDKNSMTEVCYVCGDEQKRGSLMEIATVKPKDVKDLEKPYFPIFDETHARPARSRPKDPKGMVQACKACHQYLLNQWQSFNRHFARRPLLPIELCCVSRFKPAKPIRIGLDSVEREPKLPVVVPGEVEER</sequence>
<dbReference type="PANTHER" id="PTHR40240">
    <property type="entry name" value="PLEXUS, ISOFORM A"/>
    <property type="match status" value="1"/>
</dbReference>
<keyword evidence="3" id="KW-1185">Reference proteome</keyword>
<evidence type="ECO:0000313" key="3">
    <source>
        <dbReference type="Proteomes" id="UP000075883"/>
    </source>
</evidence>
<reference evidence="3" key="1">
    <citation type="submission" date="2013-09" db="EMBL/GenBank/DDBJ databases">
        <title>The Genome Sequence of Anopheles culicifacies species A.</title>
        <authorList>
            <consortium name="The Broad Institute Genomics Platform"/>
            <person name="Neafsey D.E."/>
            <person name="Besansky N."/>
            <person name="Howell P."/>
            <person name="Walton C."/>
            <person name="Young S.K."/>
            <person name="Zeng Q."/>
            <person name="Gargeya S."/>
            <person name="Fitzgerald M."/>
            <person name="Haas B."/>
            <person name="Abouelleil A."/>
            <person name="Allen A.W."/>
            <person name="Alvarado L."/>
            <person name="Arachchi H.M."/>
            <person name="Berlin A.M."/>
            <person name="Chapman S.B."/>
            <person name="Gainer-Dewar J."/>
            <person name="Goldberg J."/>
            <person name="Griggs A."/>
            <person name="Gujja S."/>
            <person name="Hansen M."/>
            <person name="Howarth C."/>
            <person name="Imamovic A."/>
            <person name="Ireland A."/>
            <person name="Larimer J."/>
            <person name="McCowan C."/>
            <person name="Murphy C."/>
            <person name="Pearson M."/>
            <person name="Poon T.W."/>
            <person name="Priest M."/>
            <person name="Roberts A."/>
            <person name="Saif S."/>
            <person name="Shea T."/>
            <person name="Sisk P."/>
            <person name="Sykes S."/>
            <person name="Wortman J."/>
            <person name="Nusbaum C."/>
            <person name="Birren B."/>
        </authorList>
    </citation>
    <scope>NUCLEOTIDE SEQUENCE [LARGE SCALE GENOMIC DNA]</scope>
    <source>
        <strain evidence="3">A-37</strain>
    </source>
</reference>
<feature type="compositionally biased region" description="Polar residues" evidence="1">
    <location>
        <begin position="246"/>
        <end position="266"/>
    </location>
</feature>
<dbReference type="AlphaFoldDB" id="A0A182MID7"/>
<feature type="region of interest" description="Disordered" evidence="1">
    <location>
        <begin position="483"/>
        <end position="507"/>
    </location>
</feature>
<accession>A0A182MID7</accession>
<dbReference type="Proteomes" id="UP000075883">
    <property type="component" value="Unassembled WGS sequence"/>
</dbReference>
<evidence type="ECO:0000256" key="1">
    <source>
        <dbReference type="SAM" id="MobiDB-lite"/>
    </source>
</evidence>
<feature type="region of interest" description="Disordered" evidence="1">
    <location>
        <begin position="1"/>
        <end position="76"/>
    </location>
</feature>
<organism evidence="2 3">
    <name type="scientific">Anopheles culicifacies</name>
    <dbReference type="NCBI Taxonomy" id="139723"/>
    <lineage>
        <taxon>Eukaryota</taxon>
        <taxon>Metazoa</taxon>
        <taxon>Ecdysozoa</taxon>
        <taxon>Arthropoda</taxon>
        <taxon>Hexapoda</taxon>
        <taxon>Insecta</taxon>
        <taxon>Pterygota</taxon>
        <taxon>Neoptera</taxon>
        <taxon>Endopterygota</taxon>
        <taxon>Diptera</taxon>
        <taxon>Nematocera</taxon>
        <taxon>Culicoidea</taxon>
        <taxon>Culicidae</taxon>
        <taxon>Anophelinae</taxon>
        <taxon>Anopheles</taxon>
        <taxon>culicifacies species complex</taxon>
    </lineage>
</organism>
<dbReference type="PANTHER" id="PTHR40240:SF1">
    <property type="entry name" value="PLEXUS, ISOFORM A"/>
    <property type="match status" value="1"/>
</dbReference>